<sequence>MHSLFSYFWVDRLQDTSESVCSFDGPQGYQNYKNGSGKELDWSKKEFVNKSLFLVVELKQSIPRHQFM</sequence>
<dbReference type="AlphaFoldDB" id="A0A3R8LV44"/>
<gene>
    <name evidence="1" type="ORF">EI219_09485</name>
</gene>
<dbReference type="Proteomes" id="UP000281324">
    <property type="component" value="Unassembled WGS sequence"/>
</dbReference>
<proteinExistence type="predicted"/>
<accession>A0A3R8LV44</accession>
<protein>
    <submittedName>
        <fullName evidence="1">Uncharacterized protein</fullName>
    </submittedName>
</protein>
<evidence type="ECO:0000313" key="1">
    <source>
        <dbReference type="EMBL" id="RRN48737.1"/>
    </source>
</evidence>
<comment type="caution">
    <text evidence="1">The sequence shown here is derived from an EMBL/GenBank/DDBJ whole genome shotgun (WGS) entry which is preliminary data.</text>
</comment>
<reference evidence="1 2" key="1">
    <citation type="submission" date="2018-11" db="EMBL/GenBank/DDBJ databases">
        <title>Changes in penicillin susceptibility of Streptococcus suis isolates by amino acid alterations in the penicillin-binding protein.</title>
        <authorList>
            <person name="Niemann L."/>
            <person name="Eichhorn I."/>
        </authorList>
    </citation>
    <scope>NUCLEOTIDE SEQUENCE [LARGE SCALE GENOMIC DNA]</scope>
    <source>
        <strain evidence="1 2">IMT40201</strain>
    </source>
</reference>
<dbReference type="EMBL" id="RRZQ01000015">
    <property type="protein sequence ID" value="RRN48737.1"/>
    <property type="molecule type" value="Genomic_DNA"/>
</dbReference>
<evidence type="ECO:0000313" key="2">
    <source>
        <dbReference type="Proteomes" id="UP000281324"/>
    </source>
</evidence>
<name>A0A3R8LV44_STRSU</name>
<organism evidence="1 2">
    <name type="scientific">Streptococcus suis</name>
    <dbReference type="NCBI Taxonomy" id="1307"/>
    <lineage>
        <taxon>Bacteria</taxon>
        <taxon>Bacillati</taxon>
        <taxon>Bacillota</taxon>
        <taxon>Bacilli</taxon>
        <taxon>Lactobacillales</taxon>
        <taxon>Streptococcaceae</taxon>
        <taxon>Streptococcus</taxon>
    </lineage>
</organism>